<dbReference type="EMBL" id="BGZK01000093">
    <property type="protein sequence ID" value="GBP18114.1"/>
    <property type="molecule type" value="Genomic_DNA"/>
</dbReference>
<reference evidence="1 2" key="1">
    <citation type="journal article" date="2019" name="Commun. Biol.">
        <title>The bagworm genome reveals a unique fibroin gene that provides high tensile strength.</title>
        <authorList>
            <person name="Kono N."/>
            <person name="Nakamura H."/>
            <person name="Ohtoshi R."/>
            <person name="Tomita M."/>
            <person name="Numata K."/>
            <person name="Arakawa K."/>
        </authorList>
    </citation>
    <scope>NUCLEOTIDE SEQUENCE [LARGE SCALE GENOMIC DNA]</scope>
</reference>
<keyword evidence="2" id="KW-1185">Reference proteome</keyword>
<accession>A0A4C1TW53</accession>
<gene>
    <name evidence="1" type="ORF">EVAR_12893_1</name>
</gene>
<name>A0A4C1TW53_EUMVA</name>
<comment type="caution">
    <text evidence="1">The sequence shown here is derived from an EMBL/GenBank/DDBJ whole genome shotgun (WGS) entry which is preliminary data.</text>
</comment>
<evidence type="ECO:0000313" key="2">
    <source>
        <dbReference type="Proteomes" id="UP000299102"/>
    </source>
</evidence>
<dbReference type="Proteomes" id="UP000299102">
    <property type="component" value="Unassembled WGS sequence"/>
</dbReference>
<sequence length="150" mass="16619">MHINLESLRPRSAAEVGERATPIAPQYSQLVHPLSESLYDLGPVPPTVTAECKFNKRTRGGRRPAVGARAQYSGGRVGRDVVAVRRSCRLRGFSRLSHQTDSVCSKRTPQLSPIGALGGRLATTFPGRTRSTRPRRPYDIDKKKYPLVRL</sequence>
<evidence type="ECO:0000313" key="1">
    <source>
        <dbReference type="EMBL" id="GBP18114.1"/>
    </source>
</evidence>
<dbReference type="AlphaFoldDB" id="A0A4C1TW53"/>
<organism evidence="1 2">
    <name type="scientific">Eumeta variegata</name>
    <name type="common">Bagworm moth</name>
    <name type="synonym">Eumeta japonica</name>
    <dbReference type="NCBI Taxonomy" id="151549"/>
    <lineage>
        <taxon>Eukaryota</taxon>
        <taxon>Metazoa</taxon>
        <taxon>Ecdysozoa</taxon>
        <taxon>Arthropoda</taxon>
        <taxon>Hexapoda</taxon>
        <taxon>Insecta</taxon>
        <taxon>Pterygota</taxon>
        <taxon>Neoptera</taxon>
        <taxon>Endopterygota</taxon>
        <taxon>Lepidoptera</taxon>
        <taxon>Glossata</taxon>
        <taxon>Ditrysia</taxon>
        <taxon>Tineoidea</taxon>
        <taxon>Psychidae</taxon>
        <taxon>Oiketicinae</taxon>
        <taxon>Eumeta</taxon>
    </lineage>
</organism>
<proteinExistence type="predicted"/>
<protein>
    <submittedName>
        <fullName evidence="1">Uncharacterized protein</fullName>
    </submittedName>
</protein>